<organism evidence="2 3">
    <name type="scientific">Cereibacter changlensis JA139</name>
    <dbReference type="NCBI Taxonomy" id="1188249"/>
    <lineage>
        <taxon>Bacteria</taxon>
        <taxon>Pseudomonadati</taxon>
        <taxon>Pseudomonadota</taxon>
        <taxon>Alphaproteobacteria</taxon>
        <taxon>Rhodobacterales</taxon>
        <taxon>Paracoccaceae</taxon>
        <taxon>Cereibacter</taxon>
    </lineage>
</organism>
<proteinExistence type="predicted"/>
<evidence type="ECO:0000313" key="2">
    <source>
        <dbReference type="EMBL" id="PTE22230.1"/>
    </source>
</evidence>
<sequence>MRAGLHHRSALSPGLPVLALLALTGCDPTVTGPTAPRVGPQPRPADLAQPAPESEQSKRMRAYYAKVQADLLAQGLLRTDGGGQDTPYTDRMLADNFLRIALYDEYQRGAAGFSQRETESHLRRWTAPVRVGLRFGDSVPQERRATDRARIGSYLAKLAGVTGHPISLSEASPNFFLHIVNEDERRALAPAINASLPGLSPVEVAGITEMPPTTYCLVYALSQDQTGTYTRAFAVIRAEHPDLLRLSCLHEEIAQGLGLANDSPRARPSIFNDDEEFALLTTQDELMLKILYDPRLKPGMTAAEARPIVQTIAYELLGGES</sequence>
<dbReference type="PROSITE" id="PS51257">
    <property type="entry name" value="PROKAR_LIPOPROTEIN"/>
    <property type="match status" value="1"/>
</dbReference>
<gene>
    <name evidence="2" type="ORF">C5F48_08435</name>
</gene>
<evidence type="ECO:0000256" key="1">
    <source>
        <dbReference type="SAM" id="MobiDB-lite"/>
    </source>
</evidence>
<dbReference type="Pfam" id="PF11150">
    <property type="entry name" value="DUF2927"/>
    <property type="match status" value="1"/>
</dbReference>
<evidence type="ECO:0000313" key="3">
    <source>
        <dbReference type="Proteomes" id="UP000241010"/>
    </source>
</evidence>
<evidence type="ECO:0008006" key="4">
    <source>
        <dbReference type="Google" id="ProtNLM"/>
    </source>
</evidence>
<dbReference type="OrthoDB" id="3295600at2"/>
<dbReference type="RefSeq" id="WP_107663466.1">
    <property type="nucleotide sequence ID" value="NZ_PZKG01000027.1"/>
</dbReference>
<dbReference type="EMBL" id="PZKG01000027">
    <property type="protein sequence ID" value="PTE22230.1"/>
    <property type="molecule type" value="Genomic_DNA"/>
</dbReference>
<comment type="caution">
    <text evidence="2">The sequence shown here is derived from an EMBL/GenBank/DDBJ whole genome shotgun (WGS) entry which is preliminary data.</text>
</comment>
<dbReference type="InterPro" id="IPR021323">
    <property type="entry name" value="DUF2927"/>
</dbReference>
<name>A0A2T4JWD9_9RHOB</name>
<accession>A0A2T4JWD9</accession>
<keyword evidence="3" id="KW-1185">Reference proteome</keyword>
<protein>
    <recommendedName>
        <fullName evidence="4">DUF2927 domain-containing protein</fullName>
    </recommendedName>
</protein>
<reference evidence="2 3" key="1">
    <citation type="submission" date="2018-03" db="EMBL/GenBank/DDBJ databases">
        <title>Cereibacter changlensis.</title>
        <authorList>
            <person name="Meyer T.E."/>
            <person name="Miller S."/>
            <person name="Lodha T."/>
            <person name="Gandham S."/>
            <person name="Chintalapati S."/>
            <person name="Chintalapati V.R."/>
        </authorList>
    </citation>
    <scope>NUCLEOTIDE SEQUENCE [LARGE SCALE GENOMIC DNA]</scope>
    <source>
        <strain evidence="2 3">JA139</strain>
    </source>
</reference>
<dbReference type="Proteomes" id="UP000241010">
    <property type="component" value="Unassembled WGS sequence"/>
</dbReference>
<feature type="region of interest" description="Disordered" evidence="1">
    <location>
        <begin position="31"/>
        <end position="58"/>
    </location>
</feature>
<dbReference type="AlphaFoldDB" id="A0A2T4JWD9"/>